<dbReference type="InterPro" id="IPR044005">
    <property type="entry name" value="DZR_2"/>
</dbReference>
<dbReference type="InterPro" id="IPR029057">
    <property type="entry name" value="PRTase-like"/>
</dbReference>
<comment type="similarity">
    <text evidence="1">Belongs to the ComF/GntX family.</text>
</comment>
<evidence type="ECO:0000313" key="5">
    <source>
        <dbReference type="Proteomes" id="UP000595362"/>
    </source>
</evidence>
<dbReference type="CDD" id="cd06223">
    <property type="entry name" value="PRTases_typeI"/>
    <property type="match status" value="1"/>
</dbReference>
<evidence type="ECO:0000259" key="3">
    <source>
        <dbReference type="Pfam" id="PF18912"/>
    </source>
</evidence>
<feature type="domain" description="Double zinc ribbon" evidence="3">
    <location>
        <begin position="23"/>
        <end position="88"/>
    </location>
</feature>
<name>A0A7T5UHP7_9BACT</name>
<dbReference type="AlphaFoldDB" id="A0A7T5UHP7"/>
<evidence type="ECO:0000256" key="1">
    <source>
        <dbReference type="ARBA" id="ARBA00008007"/>
    </source>
</evidence>
<dbReference type="Gene3D" id="3.40.50.2020">
    <property type="match status" value="1"/>
</dbReference>
<dbReference type="InterPro" id="IPR051910">
    <property type="entry name" value="ComF/GntX_DNA_util-trans"/>
</dbReference>
<dbReference type="PANTHER" id="PTHR47505">
    <property type="entry name" value="DNA UTILIZATION PROTEIN YHGH"/>
    <property type="match status" value="1"/>
</dbReference>
<gene>
    <name evidence="4" type="ORF">HYS17_09995</name>
</gene>
<sequence length="262" mass="29027">MKNNRQIIIINQHVIGGIGERCIEWLLPARCPLTGKPVERQGMVAAEAWATLRFVADPQCRSCGIPLPFGNDGDNGSGERADFQCTECLIDPPPFRSARSALVYDDNSRRLILGFKHGDQTYAVKTFVPWLIRAGAAYWAQAPLLVPVPLHRWRLLRRRYNQAALLTQSLGRGLGLASLPDALLRVRATKVQGHMKIGERARNVRRAFTVNPRHEQTLRGKNIVLVDDVMTTGATVRECTDALLKAGAGSVFVLTIARTVKD</sequence>
<protein>
    <submittedName>
        <fullName evidence="4">ComF family protein</fullName>
    </submittedName>
</protein>
<proteinExistence type="inferred from homology"/>
<dbReference type="EMBL" id="CP066681">
    <property type="protein sequence ID" value="QQG35823.1"/>
    <property type="molecule type" value="Genomic_DNA"/>
</dbReference>
<dbReference type="Proteomes" id="UP000595362">
    <property type="component" value="Chromosome"/>
</dbReference>
<reference evidence="4 5" key="1">
    <citation type="submission" date="2020-07" db="EMBL/GenBank/DDBJ databases">
        <title>Huge and variable diversity of episymbiotic CPR bacteria and DPANN archaea in groundwater ecosystems.</title>
        <authorList>
            <person name="He C.Y."/>
            <person name="Keren R."/>
            <person name="Whittaker M."/>
            <person name="Farag I.F."/>
            <person name="Doudna J."/>
            <person name="Cate J.H.D."/>
            <person name="Banfield J.F."/>
        </authorList>
    </citation>
    <scope>NUCLEOTIDE SEQUENCE [LARGE SCALE GENOMIC DNA]</scope>
    <source>
        <strain evidence="4">NC_groundwater_70_Ag_B-0.1um_54_66</strain>
    </source>
</reference>
<dbReference type="Pfam" id="PF00156">
    <property type="entry name" value="Pribosyltran"/>
    <property type="match status" value="1"/>
</dbReference>
<feature type="domain" description="Phosphoribosyltransferase" evidence="2">
    <location>
        <begin position="206"/>
        <end position="253"/>
    </location>
</feature>
<dbReference type="PANTHER" id="PTHR47505:SF1">
    <property type="entry name" value="DNA UTILIZATION PROTEIN YHGH"/>
    <property type="match status" value="1"/>
</dbReference>
<organism evidence="4 5">
    <name type="scientific">Micavibrio aeruginosavorus</name>
    <dbReference type="NCBI Taxonomy" id="349221"/>
    <lineage>
        <taxon>Bacteria</taxon>
        <taxon>Pseudomonadati</taxon>
        <taxon>Bdellovibrionota</taxon>
        <taxon>Bdellovibrionia</taxon>
        <taxon>Bdellovibrionales</taxon>
        <taxon>Pseudobdellovibrionaceae</taxon>
        <taxon>Micavibrio</taxon>
    </lineage>
</organism>
<dbReference type="InterPro" id="IPR000836">
    <property type="entry name" value="PRTase_dom"/>
</dbReference>
<evidence type="ECO:0000259" key="2">
    <source>
        <dbReference type="Pfam" id="PF00156"/>
    </source>
</evidence>
<dbReference type="Pfam" id="PF18912">
    <property type="entry name" value="DZR_2"/>
    <property type="match status" value="1"/>
</dbReference>
<accession>A0A7T5UHP7</accession>
<evidence type="ECO:0000313" key="4">
    <source>
        <dbReference type="EMBL" id="QQG35823.1"/>
    </source>
</evidence>
<dbReference type="SUPFAM" id="SSF53271">
    <property type="entry name" value="PRTase-like"/>
    <property type="match status" value="1"/>
</dbReference>